<proteinExistence type="predicted"/>
<keyword evidence="1" id="KW-0732">Signal</keyword>
<sequence length="49" mass="5497">MLCRHVIILILMLDVTTSRPSNILMLDVTTSRPSNILFCCLYSGLLEVS</sequence>
<evidence type="ECO:0000313" key="2">
    <source>
        <dbReference type="EMBL" id="JAE17586.1"/>
    </source>
</evidence>
<organism evidence="2">
    <name type="scientific">Arundo donax</name>
    <name type="common">Giant reed</name>
    <name type="synonym">Donax arundinaceus</name>
    <dbReference type="NCBI Taxonomy" id="35708"/>
    <lineage>
        <taxon>Eukaryota</taxon>
        <taxon>Viridiplantae</taxon>
        <taxon>Streptophyta</taxon>
        <taxon>Embryophyta</taxon>
        <taxon>Tracheophyta</taxon>
        <taxon>Spermatophyta</taxon>
        <taxon>Magnoliopsida</taxon>
        <taxon>Liliopsida</taxon>
        <taxon>Poales</taxon>
        <taxon>Poaceae</taxon>
        <taxon>PACMAD clade</taxon>
        <taxon>Arundinoideae</taxon>
        <taxon>Arundineae</taxon>
        <taxon>Arundo</taxon>
    </lineage>
</organism>
<evidence type="ECO:0000256" key="1">
    <source>
        <dbReference type="SAM" id="SignalP"/>
    </source>
</evidence>
<accession>A0A0A9G4X3</accession>
<reference evidence="2" key="2">
    <citation type="journal article" date="2015" name="Data Brief">
        <title>Shoot transcriptome of the giant reed, Arundo donax.</title>
        <authorList>
            <person name="Barrero R.A."/>
            <person name="Guerrero F.D."/>
            <person name="Moolhuijzen P."/>
            <person name="Goolsby J.A."/>
            <person name="Tidwell J."/>
            <person name="Bellgard S.E."/>
            <person name="Bellgard M.I."/>
        </authorList>
    </citation>
    <scope>NUCLEOTIDE SEQUENCE</scope>
    <source>
        <tissue evidence="2">Shoot tissue taken approximately 20 cm above the soil surface</tissue>
    </source>
</reference>
<protein>
    <submittedName>
        <fullName evidence="2">Uncharacterized protein</fullName>
    </submittedName>
</protein>
<feature type="signal peptide" evidence="1">
    <location>
        <begin position="1"/>
        <end position="18"/>
    </location>
</feature>
<feature type="chain" id="PRO_5002064927" evidence="1">
    <location>
        <begin position="19"/>
        <end position="49"/>
    </location>
</feature>
<dbReference type="AlphaFoldDB" id="A0A0A9G4X3"/>
<dbReference type="EMBL" id="GBRH01180310">
    <property type="protein sequence ID" value="JAE17586.1"/>
    <property type="molecule type" value="Transcribed_RNA"/>
</dbReference>
<reference evidence="2" key="1">
    <citation type="submission" date="2014-09" db="EMBL/GenBank/DDBJ databases">
        <authorList>
            <person name="Magalhaes I.L.F."/>
            <person name="Oliveira U."/>
            <person name="Santos F.R."/>
            <person name="Vidigal T.H.D.A."/>
            <person name="Brescovit A.D."/>
            <person name="Santos A.J."/>
        </authorList>
    </citation>
    <scope>NUCLEOTIDE SEQUENCE</scope>
    <source>
        <tissue evidence="2">Shoot tissue taken approximately 20 cm above the soil surface</tissue>
    </source>
</reference>
<name>A0A0A9G4X3_ARUDO</name>